<evidence type="ECO:0000313" key="1">
    <source>
        <dbReference type="EMBL" id="KKK89204.1"/>
    </source>
</evidence>
<name>A0A0F9BEX3_9ZZZZ</name>
<protein>
    <submittedName>
        <fullName evidence="1">Uncharacterized protein</fullName>
    </submittedName>
</protein>
<organism evidence="1">
    <name type="scientific">marine sediment metagenome</name>
    <dbReference type="NCBI Taxonomy" id="412755"/>
    <lineage>
        <taxon>unclassified sequences</taxon>
        <taxon>metagenomes</taxon>
        <taxon>ecological metagenomes</taxon>
    </lineage>
</organism>
<dbReference type="AlphaFoldDB" id="A0A0F9BEX3"/>
<comment type="caution">
    <text evidence="1">The sequence shown here is derived from an EMBL/GenBank/DDBJ whole genome shotgun (WGS) entry which is preliminary data.</text>
</comment>
<proteinExistence type="predicted"/>
<reference evidence="1" key="1">
    <citation type="journal article" date="2015" name="Nature">
        <title>Complex archaea that bridge the gap between prokaryotes and eukaryotes.</title>
        <authorList>
            <person name="Spang A."/>
            <person name="Saw J.H."/>
            <person name="Jorgensen S.L."/>
            <person name="Zaremba-Niedzwiedzka K."/>
            <person name="Martijn J."/>
            <person name="Lind A.E."/>
            <person name="van Eijk R."/>
            <person name="Schleper C."/>
            <person name="Guy L."/>
            <person name="Ettema T.J."/>
        </authorList>
    </citation>
    <scope>NUCLEOTIDE SEQUENCE</scope>
</reference>
<accession>A0A0F9BEX3</accession>
<gene>
    <name evidence="1" type="ORF">LCGC14_2735460</name>
</gene>
<sequence length="94" mass="10353">MLKRTVGRFILPSQCPVGPTTINSGRYRAEKWPGHWRVVTAEGDALLGTIDWCDVCEAFVFKPGVSVELSGDCLVSIAGFLTRIEARREVTDAQ</sequence>
<dbReference type="EMBL" id="LAZR01049627">
    <property type="protein sequence ID" value="KKK89204.1"/>
    <property type="molecule type" value="Genomic_DNA"/>
</dbReference>